<name>A0A0G1PIE9_9BACT</name>
<proteinExistence type="predicted"/>
<protein>
    <submittedName>
        <fullName evidence="1">Uncharacterized protein</fullName>
    </submittedName>
</protein>
<reference evidence="1 2" key="1">
    <citation type="journal article" date="2015" name="Nature">
        <title>rRNA introns, odd ribosomes, and small enigmatic genomes across a large radiation of phyla.</title>
        <authorList>
            <person name="Brown C.T."/>
            <person name="Hug L.A."/>
            <person name="Thomas B.C."/>
            <person name="Sharon I."/>
            <person name="Castelle C.J."/>
            <person name="Singh A."/>
            <person name="Wilkins M.J."/>
            <person name="Williams K.H."/>
            <person name="Banfield J.F."/>
        </authorList>
    </citation>
    <scope>NUCLEOTIDE SEQUENCE [LARGE SCALE GENOMIC DNA]</scope>
</reference>
<organism evidence="1 2">
    <name type="scientific">Candidatus Collierbacteria bacterium GW2011_GWA2_46_26</name>
    <dbReference type="NCBI Taxonomy" id="1618381"/>
    <lineage>
        <taxon>Bacteria</taxon>
        <taxon>Candidatus Collieribacteriota</taxon>
    </lineage>
</organism>
<gene>
    <name evidence="1" type="ORF">UX47_C0010G0003</name>
</gene>
<sequence length="108" mass="11757">MAPSSSGPGHLVLIQKIAGSIPAGVTSKKGLVYPVFFDCHLAGREPGGAELVTISASRAPRQVSRLDRGVRFPPPRVRYLKEVSPRFLGSQKVEIRLTFLNELGDKQF</sequence>
<accession>A0A0G1PIE9</accession>
<dbReference type="EMBL" id="LCMI01000010">
    <property type="protein sequence ID" value="KKU32487.1"/>
    <property type="molecule type" value="Genomic_DNA"/>
</dbReference>
<evidence type="ECO:0000313" key="1">
    <source>
        <dbReference type="EMBL" id="KKU32487.1"/>
    </source>
</evidence>
<evidence type="ECO:0000313" key="2">
    <source>
        <dbReference type="Proteomes" id="UP000034794"/>
    </source>
</evidence>
<dbReference type="Proteomes" id="UP000034794">
    <property type="component" value="Unassembled WGS sequence"/>
</dbReference>
<dbReference type="AlphaFoldDB" id="A0A0G1PIE9"/>
<comment type="caution">
    <text evidence="1">The sequence shown here is derived from an EMBL/GenBank/DDBJ whole genome shotgun (WGS) entry which is preliminary data.</text>
</comment>